<evidence type="ECO:0000313" key="1">
    <source>
        <dbReference type="EMBL" id="PSN59078.1"/>
    </source>
</evidence>
<reference evidence="1 2" key="1">
    <citation type="journal article" date="2018" name="Front. Microbiol.">
        <title>Genome-Wide Analysis of Corynespora cassiicola Leaf Fall Disease Putative Effectors.</title>
        <authorList>
            <person name="Lopez D."/>
            <person name="Ribeiro S."/>
            <person name="Label P."/>
            <person name="Fumanal B."/>
            <person name="Venisse J.S."/>
            <person name="Kohler A."/>
            <person name="de Oliveira R.R."/>
            <person name="Labutti K."/>
            <person name="Lipzen A."/>
            <person name="Lail K."/>
            <person name="Bauer D."/>
            <person name="Ohm R.A."/>
            <person name="Barry K.W."/>
            <person name="Spatafora J."/>
            <person name="Grigoriev I.V."/>
            <person name="Martin F.M."/>
            <person name="Pujade-Renaud V."/>
        </authorList>
    </citation>
    <scope>NUCLEOTIDE SEQUENCE [LARGE SCALE GENOMIC DNA]</scope>
    <source>
        <strain evidence="1 2">Philippines</strain>
    </source>
</reference>
<dbReference type="AlphaFoldDB" id="A0A2T2N214"/>
<dbReference type="OrthoDB" id="194358at2759"/>
<sequence length="88" mass="9746">VATPWSQQPAWPNPFREHVTRPSTYLQDALTSIDRTQGQSLQTNLVKVIIHGTLTFMLKVQHAPDLSTVCDALSIMQTGVKETSDNIA</sequence>
<dbReference type="Proteomes" id="UP000240883">
    <property type="component" value="Unassembled WGS sequence"/>
</dbReference>
<proteinExistence type="predicted"/>
<dbReference type="EMBL" id="KZ678167">
    <property type="protein sequence ID" value="PSN59078.1"/>
    <property type="molecule type" value="Genomic_DNA"/>
</dbReference>
<feature type="non-terminal residue" evidence="1">
    <location>
        <position position="1"/>
    </location>
</feature>
<accession>A0A2T2N214</accession>
<name>A0A2T2N214_CORCC</name>
<organism evidence="1 2">
    <name type="scientific">Corynespora cassiicola Philippines</name>
    <dbReference type="NCBI Taxonomy" id="1448308"/>
    <lineage>
        <taxon>Eukaryota</taxon>
        <taxon>Fungi</taxon>
        <taxon>Dikarya</taxon>
        <taxon>Ascomycota</taxon>
        <taxon>Pezizomycotina</taxon>
        <taxon>Dothideomycetes</taxon>
        <taxon>Pleosporomycetidae</taxon>
        <taxon>Pleosporales</taxon>
        <taxon>Corynesporascaceae</taxon>
        <taxon>Corynespora</taxon>
    </lineage>
</organism>
<protein>
    <submittedName>
        <fullName evidence="1">Uncharacterized protein</fullName>
    </submittedName>
</protein>
<gene>
    <name evidence="1" type="ORF">BS50DRAFT_509146</name>
</gene>
<evidence type="ECO:0000313" key="2">
    <source>
        <dbReference type="Proteomes" id="UP000240883"/>
    </source>
</evidence>
<keyword evidence="2" id="KW-1185">Reference proteome</keyword>